<dbReference type="Pfam" id="PF00419">
    <property type="entry name" value="Fimbrial"/>
    <property type="match status" value="1"/>
</dbReference>
<feature type="domain" description="Fimbrial-type adhesion" evidence="6">
    <location>
        <begin position="218"/>
        <end position="368"/>
    </location>
</feature>
<evidence type="ECO:0000256" key="4">
    <source>
        <dbReference type="ARBA" id="ARBA00023263"/>
    </source>
</evidence>
<accession>A0A506QKE5</accession>
<evidence type="ECO:0000256" key="1">
    <source>
        <dbReference type="ARBA" id="ARBA00004561"/>
    </source>
</evidence>
<organism evidence="7 8">
    <name type="scientific">Pantoea deleyi</name>
    <dbReference type="NCBI Taxonomy" id="470932"/>
    <lineage>
        <taxon>Bacteria</taxon>
        <taxon>Pseudomonadati</taxon>
        <taxon>Pseudomonadota</taxon>
        <taxon>Gammaproteobacteria</taxon>
        <taxon>Enterobacterales</taxon>
        <taxon>Erwiniaceae</taxon>
        <taxon>Pantoea</taxon>
    </lineage>
</organism>
<evidence type="ECO:0000256" key="5">
    <source>
        <dbReference type="SAM" id="SignalP"/>
    </source>
</evidence>
<dbReference type="InterPro" id="IPR036937">
    <property type="entry name" value="Adhesion_dom_fimbrial_sf"/>
</dbReference>
<evidence type="ECO:0000256" key="2">
    <source>
        <dbReference type="ARBA" id="ARBA00006671"/>
    </source>
</evidence>
<name>A0A506QKE5_9GAMM</name>
<comment type="caution">
    <text evidence="7">The sequence shown here is derived from an EMBL/GenBank/DDBJ whole genome shotgun (WGS) entry which is preliminary data.</text>
</comment>
<dbReference type="SUPFAM" id="SSF49401">
    <property type="entry name" value="Bacterial adhesins"/>
    <property type="match status" value="1"/>
</dbReference>
<reference evidence="7 8" key="1">
    <citation type="submission" date="2019-06" db="EMBL/GenBank/DDBJ databases">
        <title>Taxogenomics and systematics of the genus Pantoea.</title>
        <authorList>
            <person name="Tambong J.T."/>
        </authorList>
    </citation>
    <scope>NUCLEOTIDE SEQUENCE [LARGE SCALE GENOMIC DNA]</scope>
    <source>
        <strain evidence="7 8">LMG 24200</strain>
    </source>
</reference>
<keyword evidence="8" id="KW-1185">Reference proteome</keyword>
<dbReference type="AlphaFoldDB" id="A0A506QKE5"/>
<protein>
    <submittedName>
        <fullName evidence="7">Fimbrial protein</fullName>
    </submittedName>
</protein>
<evidence type="ECO:0000313" key="7">
    <source>
        <dbReference type="EMBL" id="TPV45538.1"/>
    </source>
</evidence>
<dbReference type="PANTHER" id="PTHR33420:SF3">
    <property type="entry name" value="FIMBRIAL SUBUNIT ELFA"/>
    <property type="match status" value="1"/>
</dbReference>
<keyword evidence="4" id="KW-0281">Fimbrium</keyword>
<evidence type="ECO:0000259" key="6">
    <source>
        <dbReference type="Pfam" id="PF00419"/>
    </source>
</evidence>
<dbReference type="OrthoDB" id="6546529at2"/>
<dbReference type="InterPro" id="IPR008966">
    <property type="entry name" value="Adhesion_dom_sf"/>
</dbReference>
<dbReference type="Proteomes" id="UP000317747">
    <property type="component" value="Unassembled WGS sequence"/>
</dbReference>
<feature type="signal peptide" evidence="5">
    <location>
        <begin position="1"/>
        <end position="25"/>
    </location>
</feature>
<dbReference type="PANTHER" id="PTHR33420">
    <property type="entry name" value="FIMBRIAL SUBUNIT ELFA-RELATED"/>
    <property type="match status" value="1"/>
</dbReference>
<gene>
    <name evidence="7" type="ORF">FJW01_04555</name>
</gene>
<evidence type="ECO:0000256" key="3">
    <source>
        <dbReference type="ARBA" id="ARBA00022729"/>
    </source>
</evidence>
<dbReference type="RefSeq" id="WP_128086588.1">
    <property type="nucleotide sequence ID" value="NZ_CP071407.1"/>
</dbReference>
<comment type="similarity">
    <text evidence="2">Belongs to the fimbrial protein family.</text>
</comment>
<sequence>MKSVQRLLTGGALVVPALFCLPAFGQESCQGESQAVVQVHNVNFVPGAADGTPISAQMPMQINNVFTCVKNSGEQGYNYKDLGFEINAEESGLQTNIAGGHNTPIYRIAGLDSVGFALGFKEPTFCNAAFSDTTGKNQTSSVCSSQVNPQINGARNLNLQPYIVFYKIPGQGSPLNPGNQPASIHEVSIGTASLKVGDSAASSQPINDKPQIFLSSFTVQYGSCAVVTSRASINVDLGKVSRTDFRGVGSRGGNPRGFQIQVKCEHSAAVKVGFFGMTTPEDKDAIKLTPQTNVASGVGIALTYGAGLQVPEGQRVPLNVSPDQLPVLTTVASPDQAASMAFNAQYIQTGGEVMAGKADGTVTFNLIYN</sequence>
<comment type="subcellular location">
    <subcellularLocation>
        <location evidence="1">Fimbrium</location>
    </subcellularLocation>
</comment>
<feature type="chain" id="PRO_5022918381" evidence="5">
    <location>
        <begin position="26"/>
        <end position="369"/>
    </location>
</feature>
<dbReference type="GO" id="GO:0009289">
    <property type="term" value="C:pilus"/>
    <property type="evidence" value="ECO:0007669"/>
    <property type="project" value="UniProtKB-SubCell"/>
</dbReference>
<dbReference type="InterPro" id="IPR050263">
    <property type="entry name" value="Bact_Fimbrial_Adh_Pro"/>
</dbReference>
<dbReference type="GO" id="GO:0043709">
    <property type="term" value="P:cell adhesion involved in single-species biofilm formation"/>
    <property type="evidence" value="ECO:0007669"/>
    <property type="project" value="TreeGrafter"/>
</dbReference>
<dbReference type="EMBL" id="VHJA01000037">
    <property type="protein sequence ID" value="TPV45538.1"/>
    <property type="molecule type" value="Genomic_DNA"/>
</dbReference>
<dbReference type="Gene3D" id="2.60.40.1090">
    <property type="entry name" value="Fimbrial-type adhesion domain"/>
    <property type="match status" value="1"/>
</dbReference>
<dbReference type="InterPro" id="IPR000259">
    <property type="entry name" value="Adhesion_dom_fimbrial"/>
</dbReference>
<keyword evidence="3 5" id="KW-0732">Signal</keyword>
<proteinExistence type="inferred from homology"/>
<evidence type="ECO:0000313" key="8">
    <source>
        <dbReference type="Proteomes" id="UP000317747"/>
    </source>
</evidence>